<organism evidence="2 3">
    <name type="scientific">Planomonospora parontospora</name>
    <dbReference type="NCBI Taxonomy" id="58119"/>
    <lineage>
        <taxon>Bacteria</taxon>
        <taxon>Bacillati</taxon>
        <taxon>Actinomycetota</taxon>
        <taxon>Actinomycetes</taxon>
        <taxon>Streptosporangiales</taxon>
        <taxon>Streptosporangiaceae</taxon>
        <taxon>Planomonospora</taxon>
    </lineage>
</organism>
<gene>
    <name evidence="2" type="ORF">GCM10010126_22090</name>
</gene>
<reference evidence="2" key="1">
    <citation type="journal article" date="2014" name="Int. J. Syst. Evol. Microbiol.">
        <title>Complete genome sequence of Corynebacterium casei LMG S-19264T (=DSM 44701T), isolated from a smear-ripened cheese.</title>
        <authorList>
            <consortium name="US DOE Joint Genome Institute (JGI-PGF)"/>
            <person name="Walter F."/>
            <person name="Albersmeier A."/>
            <person name="Kalinowski J."/>
            <person name="Ruckert C."/>
        </authorList>
    </citation>
    <scope>NUCLEOTIDE SEQUENCE</scope>
    <source>
        <strain evidence="2">JCM 3093</strain>
    </source>
</reference>
<sequence>MALTVLVLAAQSVPFLYETRRLAEGPWTVAHYLPVLASALPLLARRRYPFAVLVLTLAASGLYSLNDPDNPAQPSGTAGRSPPTPWPNAVPAGGASPGPRSSSAAPCSRWAPCPRSCGGW</sequence>
<evidence type="ECO:0000313" key="3">
    <source>
        <dbReference type="Proteomes" id="UP000627984"/>
    </source>
</evidence>
<accession>A0AA37F3U4</accession>
<dbReference type="EMBL" id="BMQD01000005">
    <property type="protein sequence ID" value="GGK62265.1"/>
    <property type="molecule type" value="Genomic_DNA"/>
</dbReference>
<evidence type="ECO:0000256" key="1">
    <source>
        <dbReference type="SAM" id="MobiDB-lite"/>
    </source>
</evidence>
<protein>
    <submittedName>
        <fullName evidence="2">Uncharacterized protein</fullName>
    </submittedName>
</protein>
<proteinExistence type="predicted"/>
<name>A0AA37F3U4_9ACTN</name>
<evidence type="ECO:0000313" key="2">
    <source>
        <dbReference type="EMBL" id="GGK62265.1"/>
    </source>
</evidence>
<reference evidence="2" key="2">
    <citation type="submission" date="2022-09" db="EMBL/GenBank/DDBJ databases">
        <authorList>
            <person name="Sun Q."/>
            <person name="Ohkuma M."/>
        </authorList>
    </citation>
    <scope>NUCLEOTIDE SEQUENCE</scope>
    <source>
        <strain evidence="2">JCM 3093</strain>
    </source>
</reference>
<comment type="caution">
    <text evidence="2">The sequence shown here is derived from an EMBL/GenBank/DDBJ whole genome shotgun (WGS) entry which is preliminary data.</text>
</comment>
<feature type="compositionally biased region" description="Low complexity" evidence="1">
    <location>
        <begin position="91"/>
        <end position="120"/>
    </location>
</feature>
<dbReference type="Proteomes" id="UP000627984">
    <property type="component" value="Unassembled WGS sequence"/>
</dbReference>
<dbReference type="AlphaFoldDB" id="A0AA37F3U4"/>
<feature type="region of interest" description="Disordered" evidence="1">
    <location>
        <begin position="66"/>
        <end position="120"/>
    </location>
</feature>